<keyword evidence="3" id="KW-1185">Reference proteome</keyword>
<dbReference type="OrthoDB" id="9808130at2"/>
<organism evidence="2 3">
    <name type="scientific">Opitutus terrae (strain DSM 11246 / JCM 15787 / PB90-1)</name>
    <dbReference type="NCBI Taxonomy" id="452637"/>
    <lineage>
        <taxon>Bacteria</taxon>
        <taxon>Pseudomonadati</taxon>
        <taxon>Verrucomicrobiota</taxon>
        <taxon>Opitutia</taxon>
        <taxon>Opitutales</taxon>
        <taxon>Opitutaceae</taxon>
        <taxon>Opitutus</taxon>
    </lineage>
</organism>
<name>B2A050_OPITP</name>
<proteinExistence type="predicted"/>
<dbReference type="eggNOG" id="ENOG50334CZ">
    <property type="taxonomic scope" value="Bacteria"/>
</dbReference>
<dbReference type="HOGENOM" id="CLU_080664_5_0_0"/>
<evidence type="ECO:0000313" key="2">
    <source>
        <dbReference type="EMBL" id="ACB77386.1"/>
    </source>
</evidence>
<dbReference type="RefSeq" id="WP_012376914.1">
    <property type="nucleotide sequence ID" value="NC_010571.1"/>
</dbReference>
<dbReference type="InterPro" id="IPR013097">
    <property type="entry name" value="Dabb"/>
</dbReference>
<dbReference type="SUPFAM" id="SSF54909">
    <property type="entry name" value="Dimeric alpha+beta barrel"/>
    <property type="match status" value="1"/>
</dbReference>
<dbReference type="InterPro" id="IPR011008">
    <property type="entry name" value="Dimeric_a/b-barrel"/>
</dbReference>
<dbReference type="Proteomes" id="UP000007013">
    <property type="component" value="Chromosome"/>
</dbReference>
<dbReference type="SMART" id="SM00886">
    <property type="entry name" value="Dabb"/>
    <property type="match status" value="1"/>
</dbReference>
<evidence type="ECO:0000259" key="1">
    <source>
        <dbReference type="PROSITE" id="PS51502"/>
    </source>
</evidence>
<sequence length="99" mass="11329">MLVHSVFFWLKPDLTAEQRAEFRRGVESLVAIKAIEKAYVGTPAKTAKRPVIEDTYSVALTVVCKDVAAHDAYQVDPVHLKFVERFKSFWSRVQIYDAE</sequence>
<dbReference type="AlphaFoldDB" id="B2A050"/>
<dbReference type="STRING" id="452637.Oter_4112"/>
<dbReference type="PROSITE" id="PS51502">
    <property type="entry name" value="S_R_A_B_BARREL"/>
    <property type="match status" value="1"/>
</dbReference>
<dbReference type="Pfam" id="PF07876">
    <property type="entry name" value="Dabb"/>
    <property type="match status" value="1"/>
</dbReference>
<protein>
    <submittedName>
        <fullName evidence="2">Stress responsive alpha-beta barrel domain protein</fullName>
    </submittedName>
</protein>
<feature type="domain" description="Stress-response A/B barrel" evidence="1">
    <location>
        <begin position="2"/>
        <end position="98"/>
    </location>
</feature>
<reference evidence="2 3" key="1">
    <citation type="journal article" date="2011" name="J. Bacteriol.">
        <title>Genome sequence of the verrucomicrobium Opitutus terrae PB90-1, an abundant inhabitant of rice paddy soil ecosystems.</title>
        <authorList>
            <person name="van Passel M.W."/>
            <person name="Kant R."/>
            <person name="Palva A."/>
            <person name="Copeland A."/>
            <person name="Lucas S."/>
            <person name="Lapidus A."/>
            <person name="Glavina del Rio T."/>
            <person name="Pitluck S."/>
            <person name="Goltsman E."/>
            <person name="Clum A."/>
            <person name="Sun H."/>
            <person name="Schmutz J."/>
            <person name="Larimer F.W."/>
            <person name="Land M.L."/>
            <person name="Hauser L."/>
            <person name="Kyrpides N."/>
            <person name="Mikhailova N."/>
            <person name="Richardson P.P."/>
            <person name="Janssen P.H."/>
            <person name="de Vos W.M."/>
            <person name="Smidt H."/>
        </authorList>
    </citation>
    <scope>NUCLEOTIDE SEQUENCE [LARGE SCALE GENOMIC DNA]</scope>
    <source>
        <strain evidence="3">DSM 11246 / JCM 15787 / PB90-1</strain>
    </source>
</reference>
<dbReference type="EMBL" id="CP001032">
    <property type="protein sequence ID" value="ACB77386.1"/>
    <property type="molecule type" value="Genomic_DNA"/>
</dbReference>
<dbReference type="Gene3D" id="3.30.70.100">
    <property type="match status" value="1"/>
</dbReference>
<evidence type="ECO:0000313" key="3">
    <source>
        <dbReference type="Proteomes" id="UP000007013"/>
    </source>
</evidence>
<dbReference type="KEGG" id="ote:Oter_4112"/>
<gene>
    <name evidence="2" type="ordered locus">Oter_4112</name>
</gene>
<accession>B2A050</accession>